<evidence type="ECO:0000313" key="3">
    <source>
        <dbReference type="Proteomes" id="UP000728185"/>
    </source>
</evidence>
<comment type="caution">
    <text evidence="2">The sequence shown here is derived from an EMBL/GenBank/DDBJ whole genome shotgun (WGS) entry which is preliminary data.</text>
</comment>
<organism evidence="2 3">
    <name type="scientific">Fasciolopsis buskii</name>
    <dbReference type="NCBI Taxonomy" id="27845"/>
    <lineage>
        <taxon>Eukaryota</taxon>
        <taxon>Metazoa</taxon>
        <taxon>Spiralia</taxon>
        <taxon>Lophotrochozoa</taxon>
        <taxon>Platyhelminthes</taxon>
        <taxon>Trematoda</taxon>
        <taxon>Digenea</taxon>
        <taxon>Plagiorchiida</taxon>
        <taxon>Echinostomata</taxon>
        <taxon>Echinostomatoidea</taxon>
        <taxon>Fasciolidae</taxon>
        <taxon>Fasciolopsis</taxon>
    </lineage>
</organism>
<reference evidence="2" key="1">
    <citation type="submission" date="2019-05" db="EMBL/GenBank/DDBJ databases">
        <title>Annotation for the trematode Fasciolopsis buski.</title>
        <authorList>
            <person name="Choi Y.-J."/>
        </authorList>
    </citation>
    <scope>NUCLEOTIDE SEQUENCE</scope>
    <source>
        <strain evidence="2">HT</strain>
        <tissue evidence="2">Whole worm</tissue>
    </source>
</reference>
<dbReference type="OrthoDB" id="10475767at2759"/>
<sequence>MTTNRRVYTDGQLKNQLTKLDPEKQQEFLRFSDYFIEKESDIYLDTLSQSRNAFSDALSQIKRDLGFDTVSDEEDDEDETEETTDGNFKRNGASEVVFFSFGLHRLQMTNSSSFGLNLTT</sequence>
<feature type="region of interest" description="Disordered" evidence="1">
    <location>
        <begin position="68"/>
        <end position="89"/>
    </location>
</feature>
<feature type="compositionally biased region" description="Acidic residues" evidence="1">
    <location>
        <begin position="70"/>
        <end position="84"/>
    </location>
</feature>
<dbReference type="Proteomes" id="UP000728185">
    <property type="component" value="Unassembled WGS sequence"/>
</dbReference>
<protein>
    <submittedName>
        <fullName evidence="2">Uncharacterized protein</fullName>
    </submittedName>
</protein>
<dbReference type="AlphaFoldDB" id="A0A8E0VRE3"/>
<evidence type="ECO:0000256" key="1">
    <source>
        <dbReference type="SAM" id="MobiDB-lite"/>
    </source>
</evidence>
<dbReference type="EMBL" id="LUCM01000831">
    <property type="protein sequence ID" value="KAA0199934.1"/>
    <property type="molecule type" value="Genomic_DNA"/>
</dbReference>
<name>A0A8E0VRE3_9TREM</name>
<keyword evidence="3" id="KW-1185">Reference proteome</keyword>
<evidence type="ECO:0000313" key="2">
    <source>
        <dbReference type="EMBL" id="KAA0199934.1"/>
    </source>
</evidence>
<proteinExistence type="predicted"/>
<accession>A0A8E0VRE3</accession>
<gene>
    <name evidence="2" type="ORF">FBUS_01753</name>
</gene>